<gene>
    <name evidence="1" type="ORF">QFC20_004686</name>
</gene>
<evidence type="ECO:0000313" key="2">
    <source>
        <dbReference type="Proteomes" id="UP001230649"/>
    </source>
</evidence>
<evidence type="ECO:0000313" key="1">
    <source>
        <dbReference type="EMBL" id="KAJ9103683.1"/>
    </source>
</evidence>
<protein>
    <submittedName>
        <fullName evidence="1">Uncharacterized protein</fullName>
    </submittedName>
</protein>
<dbReference type="EMBL" id="JASBWS010000057">
    <property type="protein sequence ID" value="KAJ9103683.1"/>
    <property type="molecule type" value="Genomic_DNA"/>
</dbReference>
<name>A0ACC2VX10_9TREE</name>
<keyword evidence="2" id="KW-1185">Reference proteome</keyword>
<sequence>MQAPPEHTGSVIYDLAEGSEWRFELDEEEAVAVRVLSPDPVFINSQEIPPNTWYPLYGDVKGAIWSPLPGGKIEVSSAPSACYESTSSTLPFLTNLHLALERRRILARRAIRTRRARGKSPHLNGGGEGEGEDEAGPRLMVLGPGNAGKSTMVKNLVNLALGSGMGWAPAVVSLDPSNSPHLVPGSLSLSTPTQTAPTHHPSHFLGSPPTTSAATTLASDVPTLGWYLGTSELGGVGSQKTCFPLWSKIVRGMQDAWEQRREKDDICRASGVFIDTPSAMTIPTLGAPKGSAVRYGLVREAAEAFDVDVMVVVGNEKLTIEMQKMFTKNGVTVISAPKSGGNQKPTDENLFLRRTTAAFLAHRAAGANGRDGGKPASTFVYETAAPSSALPMGSTRVLSATRLTKVDPSAPANVHRLQNAVVGLVVVSDDDKLPDAVDGKTKNSSVKQEDAVETSEEPPVKEEPETESKTEDGATEEPKEEEIEDEDENDEPIWKEEIGWREVCGFLTITKIDTVKRKYELLTPSPGRLPSRVAIVGSVEWIEEM</sequence>
<organism evidence="1 2">
    <name type="scientific">Naganishia adeliensis</name>
    <dbReference type="NCBI Taxonomy" id="92952"/>
    <lineage>
        <taxon>Eukaryota</taxon>
        <taxon>Fungi</taxon>
        <taxon>Dikarya</taxon>
        <taxon>Basidiomycota</taxon>
        <taxon>Agaricomycotina</taxon>
        <taxon>Tremellomycetes</taxon>
        <taxon>Filobasidiales</taxon>
        <taxon>Filobasidiaceae</taxon>
        <taxon>Naganishia</taxon>
    </lineage>
</organism>
<comment type="caution">
    <text evidence="1">The sequence shown here is derived from an EMBL/GenBank/DDBJ whole genome shotgun (WGS) entry which is preliminary data.</text>
</comment>
<accession>A0ACC2VX10</accession>
<proteinExistence type="predicted"/>
<dbReference type="Proteomes" id="UP001230649">
    <property type="component" value="Unassembled WGS sequence"/>
</dbReference>
<reference evidence="1" key="1">
    <citation type="submission" date="2023-04" db="EMBL/GenBank/DDBJ databases">
        <title>Draft Genome sequencing of Naganishia species isolated from polar environments using Oxford Nanopore Technology.</title>
        <authorList>
            <person name="Leo P."/>
            <person name="Venkateswaran K."/>
        </authorList>
    </citation>
    <scope>NUCLEOTIDE SEQUENCE</scope>
    <source>
        <strain evidence="1">MNA-CCFEE 5262</strain>
    </source>
</reference>